<organism evidence="1 2">
    <name type="scientific">Solanum tuberosum</name>
    <name type="common">Potato</name>
    <dbReference type="NCBI Taxonomy" id="4113"/>
    <lineage>
        <taxon>Eukaryota</taxon>
        <taxon>Viridiplantae</taxon>
        <taxon>Streptophyta</taxon>
        <taxon>Embryophyta</taxon>
        <taxon>Tracheophyta</taxon>
        <taxon>Spermatophyta</taxon>
        <taxon>Magnoliopsida</taxon>
        <taxon>eudicotyledons</taxon>
        <taxon>Gunneridae</taxon>
        <taxon>Pentapetalae</taxon>
        <taxon>asterids</taxon>
        <taxon>lamiids</taxon>
        <taxon>Solanales</taxon>
        <taxon>Solanaceae</taxon>
        <taxon>Solanoideae</taxon>
        <taxon>Solaneae</taxon>
        <taxon>Solanum</taxon>
    </lineage>
</organism>
<dbReference type="PANTHER" id="PTHR42648">
    <property type="entry name" value="TRANSPOSASE, PUTATIVE-RELATED"/>
    <property type="match status" value="1"/>
</dbReference>
<reference evidence="1 2" key="1">
    <citation type="journal article" date="2021" name="bioRxiv">
        <title>Chromosome-scale and haplotype-resolved genome assembly of a tetraploid potato cultivar.</title>
        <authorList>
            <person name="Sun H."/>
            <person name="Jiao W.-B."/>
            <person name="Krause K."/>
            <person name="Campoy J.A."/>
            <person name="Goel M."/>
            <person name="Folz-Donahue K."/>
            <person name="Kukat C."/>
            <person name="Huettel B."/>
            <person name="Schneeberger K."/>
        </authorList>
    </citation>
    <scope>NUCLEOTIDE SEQUENCE [LARGE SCALE GENOMIC DNA]</scope>
    <source>
        <strain evidence="1">SolTubOtavaFocal</strain>
        <tissue evidence="1">Leaves</tissue>
    </source>
</reference>
<sequence length="135" mass="15469">MLLDRNLPDHFLQETVSTACHFLNKCLIRPILKKTPYELWRGKKSYISYFHPFGCKCFIHNNGKNNLGKYDPRSDKVFDDTNPRVQEIEGGDDEITSLKPTEEISKVTLEPNTDESAIAEVELTTLADKANIPRE</sequence>
<gene>
    <name evidence="1" type="ORF">KY290_010882</name>
</gene>
<keyword evidence="2" id="KW-1185">Reference proteome</keyword>
<dbReference type="InterPro" id="IPR039537">
    <property type="entry name" value="Retrotran_Ty1/copia-like"/>
</dbReference>
<accession>A0ABQ7W117</accession>
<evidence type="ECO:0000313" key="1">
    <source>
        <dbReference type="EMBL" id="KAH0773745.1"/>
    </source>
</evidence>
<protein>
    <submittedName>
        <fullName evidence="1">Uncharacterized protein</fullName>
    </submittedName>
</protein>
<proteinExistence type="predicted"/>
<dbReference type="EMBL" id="JAIVGD010000005">
    <property type="protein sequence ID" value="KAH0773745.1"/>
    <property type="molecule type" value="Genomic_DNA"/>
</dbReference>
<dbReference type="PANTHER" id="PTHR42648:SF32">
    <property type="entry name" value="RIBONUCLEASE H-LIKE DOMAIN, GAG-PRE-INTEGRASE DOMAIN PROTEIN-RELATED"/>
    <property type="match status" value="1"/>
</dbReference>
<dbReference type="Proteomes" id="UP000826656">
    <property type="component" value="Unassembled WGS sequence"/>
</dbReference>
<name>A0ABQ7W117_SOLTU</name>
<comment type="caution">
    <text evidence="1">The sequence shown here is derived from an EMBL/GenBank/DDBJ whole genome shotgun (WGS) entry which is preliminary data.</text>
</comment>
<evidence type="ECO:0000313" key="2">
    <source>
        <dbReference type="Proteomes" id="UP000826656"/>
    </source>
</evidence>